<dbReference type="AlphaFoldDB" id="A0A345P512"/>
<dbReference type="RefSeq" id="WP_114898481.1">
    <property type="nucleotide sequence ID" value="NZ_CP031222.1"/>
</dbReference>
<dbReference type="KEGG" id="mbah:HYN46_05680"/>
<evidence type="ECO:0000256" key="7">
    <source>
        <dbReference type="ARBA" id="ARBA00023239"/>
    </source>
</evidence>
<dbReference type="OrthoDB" id="9804217at2"/>
<dbReference type="UniPathway" id="UPA00035">
    <property type="reaction ID" value="UER00043"/>
</dbReference>
<dbReference type="EC" id="4.1.1.48" evidence="8"/>
<dbReference type="SUPFAM" id="SSF51366">
    <property type="entry name" value="Ribulose-phoshate binding barrel"/>
    <property type="match status" value="1"/>
</dbReference>
<dbReference type="InterPro" id="IPR001468">
    <property type="entry name" value="Indole-3-GlycerolPSynthase_CS"/>
</dbReference>
<dbReference type="Proteomes" id="UP000253940">
    <property type="component" value="Chromosome"/>
</dbReference>
<evidence type="ECO:0000256" key="6">
    <source>
        <dbReference type="ARBA" id="ARBA00023141"/>
    </source>
</evidence>
<organism evidence="10 11">
    <name type="scientific">Aquirhabdus parva</name>
    <dbReference type="NCBI Taxonomy" id="2283318"/>
    <lineage>
        <taxon>Bacteria</taxon>
        <taxon>Pseudomonadati</taxon>
        <taxon>Pseudomonadota</taxon>
        <taxon>Gammaproteobacteria</taxon>
        <taxon>Moraxellales</taxon>
        <taxon>Moraxellaceae</taxon>
        <taxon>Aquirhabdus</taxon>
    </lineage>
</organism>
<accession>A0A345P512</accession>
<evidence type="ECO:0000259" key="9">
    <source>
        <dbReference type="Pfam" id="PF00218"/>
    </source>
</evidence>
<dbReference type="FunFam" id="3.20.20.70:FF:000024">
    <property type="entry name" value="Indole-3-glycerol phosphate synthase"/>
    <property type="match status" value="1"/>
</dbReference>
<dbReference type="HAMAP" id="MF_00134_B">
    <property type="entry name" value="IGPS_B"/>
    <property type="match status" value="1"/>
</dbReference>
<comment type="pathway">
    <text evidence="2 8">Amino-acid biosynthesis; L-tryptophan biosynthesis; L-tryptophan from chorismate: step 4/5.</text>
</comment>
<keyword evidence="3 8" id="KW-0028">Amino-acid biosynthesis</keyword>
<sequence>MSNAPTILDKIVARKRVELVERRKKISQHDLEQKILTIDPVRGFAKSMQHHRPAVIAEIKKASPSKGIIRADFRPAQIAVQYEQAGAACLSVLTDVDFFQGNDLYVKEVKAVSKLPVIRKDFMIDPYQIIESRALGADCVLLIAACLSDSQMRELYDTAVGLNLDVLVEVHDHAELDRAMEIPTNLIGVNNRNLKTFEVSLNTTLSLSKYIPSDRTLVTESGISTPNDVMLMQSQGIHAFLVGESMMREAHAGHALTNLFGKPALI</sequence>
<evidence type="ECO:0000256" key="3">
    <source>
        <dbReference type="ARBA" id="ARBA00022605"/>
    </source>
</evidence>
<dbReference type="NCBIfam" id="NF001373">
    <property type="entry name" value="PRK00278.1-6"/>
    <property type="match status" value="1"/>
</dbReference>
<evidence type="ECO:0000256" key="1">
    <source>
        <dbReference type="ARBA" id="ARBA00001633"/>
    </source>
</evidence>
<feature type="domain" description="Indole-3-glycerol phosphate synthase" evidence="9">
    <location>
        <begin position="8"/>
        <end position="257"/>
    </location>
</feature>
<gene>
    <name evidence="8" type="primary">trpC</name>
    <name evidence="10" type="ORF">HYN46_05680</name>
</gene>
<dbReference type="GO" id="GO:0004425">
    <property type="term" value="F:indole-3-glycerol-phosphate synthase activity"/>
    <property type="evidence" value="ECO:0007669"/>
    <property type="project" value="UniProtKB-UniRule"/>
</dbReference>
<dbReference type="InterPro" id="IPR013785">
    <property type="entry name" value="Aldolase_TIM"/>
</dbReference>
<dbReference type="InterPro" id="IPR011060">
    <property type="entry name" value="RibuloseP-bd_barrel"/>
</dbReference>
<dbReference type="GO" id="GO:0000162">
    <property type="term" value="P:L-tryptophan biosynthetic process"/>
    <property type="evidence" value="ECO:0007669"/>
    <property type="project" value="UniProtKB-UniRule"/>
</dbReference>
<comment type="similarity">
    <text evidence="8">Belongs to the TrpC family.</text>
</comment>
<name>A0A345P512_9GAMM</name>
<dbReference type="InterPro" id="IPR013798">
    <property type="entry name" value="Indole-3-glycerol_P_synth_dom"/>
</dbReference>
<dbReference type="Gene3D" id="3.20.20.70">
    <property type="entry name" value="Aldolase class I"/>
    <property type="match status" value="1"/>
</dbReference>
<dbReference type="Pfam" id="PF00218">
    <property type="entry name" value="IGPS"/>
    <property type="match status" value="1"/>
</dbReference>
<evidence type="ECO:0000313" key="11">
    <source>
        <dbReference type="Proteomes" id="UP000253940"/>
    </source>
</evidence>
<dbReference type="InterPro" id="IPR045186">
    <property type="entry name" value="Indole-3-glycerol_P_synth"/>
</dbReference>
<keyword evidence="4 8" id="KW-0210">Decarboxylase</keyword>
<proteinExistence type="inferred from homology"/>
<evidence type="ECO:0000256" key="2">
    <source>
        <dbReference type="ARBA" id="ARBA00004696"/>
    </source>
</evidence>
<keyword evidence="6 8" id="KW-0057">Aromatic amino acid biosynthesis</keyword>
<dbReference type="PROSITE" id="PS00614">
    <property type="entry name" value="IGPS"/>
    <property type="match status" value="1"/>
</dbReference>
<reference evidence="10 11" key="1">
    <citation type="submission" date="2018-07" db="EMBL/GenBank/DDBJ databases">
        <title>Genome sequencing of Moraxellaceae gen. HYN0046.</title>
        <authorList>
            <person name="Kim M."/>
            <person name="Yi H."/>
        </authorList>
    </citation>
    <scope>NUCLEOTIDE SEQUENCE [LARGE SCALE GENOMIC DNA]</scope>
    <source>
        <strain evidence="10 11">HYN0046</strain>
    </source>
</reference>
<dbReference type="PANTHER" id="PTHR22854">
    <property type="entry name" value="TRYPTOPHAN BIOSYNTHESIS PROTEIN"/>
    <property type="match status" value="1"/>
</dbReference>
<dbReference type="GO" id="GO:0004640">
    <property type="term" value="F:phosphoribosylanthranilate isomerase activity"/>
    <property type="evidence" value="ECO:0007669"/>
    <property type="project" value="TreeGrafter"/>
</dbReference>
<dbReference type="CDD" id="cd00331">
    <property type="entry name" value="IGPS"/>
    <property type="match status" value="1"/>
</dbReference>
<evidence type="ECO:0000256" key="4">
    <source>
        <dbReference type="ARBA" id="ARBA00022793"/>
    </source>
</evidence>
<dbReference type="PANTHER" id="PTHR22854:SF2">
    <property type="entry name" value="INDOLE-3-GLYCEROL-PHOSPHATE SYNTHASE"/>
    <property type="match status" value="1"/>
</dbReference>
<keyword evidence="11" id="KW-1185">Reference proteome</keyword>
<dbReference type="EMBL" id="CP031222">
    <property type="protein sequence ID" value="AXI02371.1"/>
    <property type="molecule type" value="Genomic_DNA"/>
</dbReference>
<evidence type="ECO:0000256" key="8">
    <source>
        <dbReference type="HAMAP-Rule" id="MF_00134"/>
    </source>
</evidence>
<keyword evidence="5 8" id="KW-0822">Tryptophan biosynthesis</keyword>
<protein>
    <recommendedName>
        <fullName evidence="8">Indole-3-glycerol phosphate synthase</fullName>
        <shortName evidence="8">IGPS</shortName>
        <ecNumber evidence="8">4.1.1.48</ecNumber>
    </recommendedName>
</protein>
<dbReference type="NCBIfam" id="NF001377">
    <property type="entry name" value="PRK00278.2-4"/>
    <property type="match status" value="1"/>
</dbReference>
<keyword evidence="7 8" id="KW-0456">Lyase</keyword>
<comment type="catalytic activity">
    <reaction evidence="1 8">
        <text>1-(2-carboxyphenylamino)-1-deoxy-D-ribulose 5-phosphate + H(+) = (1S,2R)-1-C-(indol-3-yl)glycerol 3-phosphate + CO2 + H2O</text>
        <dbReference type="Rhea" id="RHEA:23476"/>
        <dbReference type="ChEBI" id="CHEBI:15377"/>
        <dbReference type="ChEBI" id="CHEBI:15378"/>
        <dbReference type="ChEBI" id="CHEBI:16526"/>
        <dbReference type="ChEBI" id="CHEBI:58613"/>
        <dbReference type="ChEBI" id="CHEBI:58866"/>
        <dbReference type="EC" id="4.1.1.48"/>
    </reaction>
</comment>
<evidence type="ECO:0000256" key="5">
    <source>
        <dbReference type="ARBA" id="ARBA00022822"/>
    </source>
</evidence>
<evidence type="ECO:0000313" key="10">
    <source>
        <dbReference type="EMBL" id="AXI02371.1"/>
    </source>
</evidence>